<dbReference type="InterPro" id="IPR004360">
    <property type="entry name" value="Glyas_Fos-R_dOase_dom"/>
</dbReference>
<dbReference type="PANTHER" id="PTHR33993:SF1">
    <property type="entry name" value="GLYOXALASE FAMILY PROTEIN"/>
    <property type="match status" value="1"/>
</dbReference>
<protein>
    <recommendedName>
        <fullName evidence="1">VOC domain-containing protein</fullName>
    </recommendedName>
</protein>
<proteinExistence type="predicted"/>
<reference evidence="2 3" key="1">
    <citation type="submission" date="2016-10" db="EMBL/GenBank/DDBJ databases">
        <authorList>
            <person name="de Groot N.N."/>
        </authorList>
    </citation>
    <scope>NUCLEOTIDE SEQUENCE [LARGE SCALE GENOMIC DNA]</scope>
    <source>
        <strain evidence="2 3">DSM 22220</strain>
    </source>
</reference>
<dbReference type="Proteomes" id="UP000199344">
    <property type="component" value="Unassembled WGS sequence"/>
</dbReference>
<dbReference type="Pfam" id="PF00903">
    <property type="entry name" value="Glyoxalase"/>
    <property type="match status" value="1"/>
</dbReference>
<name>A0A1G7CET1_9RHOB</name>
<dbReference type="InterPro" id="IPR037523">
    <property type="entry name" value="VOC_core"/>
</dbReference>
<keyword evidence="3" id="KW-1185">Reference proteome</keyword>
<evidence type="ECO:0000313" key="3">
    <source>
        <dbReference type="Proteomes" id="UP000199344"/>
    </source>
</evidence>
<dbReference type="OrthoDB" id="9792323at2"/>
<dbReference type="PANTHER" id="PTHR33993">
    <property type="entry name" value="GLYOXALASE-RELATED"/>
    <property type="match status" value="1"/>
</dbReference>
<feature type="domain" description="VOC" evidence="1">
    <location>
        <begin position="2"/>
        <end position="106"/>
    </location>
</feature>
<evidence type="ECO:0000313" key="2">
    <source>
        <dbReference type="EMBL" id="SDE36925.1"/>
    </source>
</evidence>
<dbReference type="EMBL" id="FNAH01000006">
    <property type="protein sequence ID" value="SDE36925.1"/>
    <property type="molecule type" value="Genomic_DNA"/>
</dbReference>
<gene>
    <name evidence="2" type="ORF">SAMN05421538_10654</name>
</gene>
<evidence type="ECO:0000259" key="1">
    <source>
        <dbReference type="PROSITE" id="PS51819"/>
    </source>
</evidence>
<organism evidence="2 3">
    <name type="scientific">Paracoccus isoporae</name>
    <dbReference type="NCBI Taxonomy" id="591205"/>
    <lineage>
        <taxon>Bacteria</taxon>
        <taxon>Pseudomonadati</taxon>
        <taxon>Pseudomonadota</taxon>
        <taxon>Alphaproteobacteria</taxon>
        <taxon>Rhodobacterales</taxon>
        <taxon>Paracoccaceae</taxon>
        <taxon>Paracoccus</taxon>
    </lineage>
</organism>
<dbReference type="SUPFAM" id="SSF54593">
    <property type="entry name" value="Glyoxalase/Bleomycin resistance protein/Dihydroxybiphenyl dioxygenase"/>
    <property type="match status" value="1"/>
</dbReference>
<dbReference type="RefSeq" id="WP_090523705.1">
    <property type="nucleotide sequence ID" value="NZ_FNAH01000006.1"/>
</dbReference>
<dbReference type="InterPro" id="IPR029068">
    <property type="entry name" value="Glyas_Bleomycin-R_OHBP_Dase"/>
</dbReference>
<dbReference type="Gene3D" id="3.10.180.10">
    <property type="entry name" value="2,3-Dihydroxybiphenyl 1,2-Dioxygenase, domain 1"/>
    <property type="match status" value="1"/>
</dbReference>
<dbReference type="InterPro" id="IPR052164">
    <property type="entry name" value="Anthracycline_SecMetBiosynth"/>
</dbReference>
<dbReference type="AlphaFoldDB" id="A0A1G7CET1"/>
<dbReference type="STRING" id="591205.SAMN05421538_10654"/>
<sequence length="107" mass="11711">MKIDYIEFSSPELAATKDFFAQAFGWTFNDYGPEYQELADAGVSGGIASGPLAPPLVILKTDDLEAALEKIRAAGAEITKTIFDFPGGRRFEFREPGGTEMAVWSER</sequence>
<dbReference type="CDD" id="cd07247">
    <property type="entry name" value="SgaA_N_like"/>
    <property type="match status" value="1"/>
</dbReference>
<accession>A0A1G7CET1</accession>
<dbReference type="PROSITE" id="PS51819">
    <property type="entry name" value="VOC"/>
    <property type="match status" value="1"/>
</dbReference>